<gene>
    <name evidence="1" type="ordered locus">TVNIR_2514</name>
</gene>
<dbReference type="InterPro" id="IPR049708">
    <property type="entry name" value="PP0621-like"/>
</dbReference>
<evidence type="ECO:0000313" key="1">
    <source>
        <dbReference type="EMBL" id="AGA34157.1"/>
    </source>
</evidence>
<accession>L0DYS6</accession>
<organism evidence="1 2">
    <name type="scientific">Thioalkalivibrio nitratireducens (strain DSM 14787 / UNIQEM 213 / ALEN2)</name>
    <dbReference type="NCBI Taxonomy" id="1255043"/>
    <lineage>
        <taxon>Bacteria</taxon>
        <taxon>Pseudomonadati</taxon>
        <taxon>Pseudomonadota</taxon>
        <taxon>Gammaproteobacteria</taxon>
        <taxon>Chromatiales</taxon>
        <taxon>Ectothiorhodospiraceae</taxon>
        <taxon>Thioalkalivibrio</taxon>
    </lineage>
</organism>
<reference evidence="1" key="1">
    <citation type="submission" date="2015-12" db="EMBL/GenBank/DDBJ databases">
        <authorList>
            <person name="Tikhonova T.V."/>
            <person name="Pavlov A.R."/>
            <person name="Beletsky A.V."/>
            <person name="Mardanov A.V."/>
            <person name="Sorokin D.Y."/>
            <person name="Ravin N.V."/>
            <person name="Popov V.O."/>
        </authorList>
    </citation>
    <scope>NUCLEOTIDE SEQUENCE</scope>
    <source>
        <strain evidence="1">DSM 14787</strain>
    </source>
</reference>
<proteinExistence type="predicted"/>
<dbReference type="RefSeq" id="WP_015259273.1">
    <property type="nucleotide sequence ID" value="NC_019902.2"/>
</dbReference>
<evidence type="ECO:0000313" key="2">
    <source>
        <dbReference type="Proteomes" id="UP000010809"/>
    </source>
</evidence>
<keyword evidence="2" id="KW-1185">Reference proteome</keyword>
<dbReference type="KEGG" id="tni:TVNIR_2514"/>
<dbReference type="Proteomes" id="UP000010809">
    <property type="component" value="Chromosome"/>
</dbReference>
<dbReference type="NCBIfam" id="NF041023">
    <property type="entry name" value="PP0621_fam"/>
    <property type="match status" value="1"/>
</dbReference>
<sequence length="81" mass="8913">MRILLLVAAIVGVFLIVRTLLRSSGKGAPAVPPERVKQQGPVVRCAHCGVHVPHLEAYRAGERVYCSREHALEDARSRDDD</sequence>
<protein>
    <recommendedName>
        <fullName evidence="3">Preprotein translocase subunit YajC</fullName>
    </recommendedName>
</protein>
<dbReference type="OrthoDB" id="9814432at2"/>
<dbReference type="AlphaFoldDB" id="L0DYS6"/>
<dbReference type="STRING" id="1255043.TVNIR_2514"/>
<name>L0DYS6_THIND</name>
<dbReference type="PATRIC" id="fig|1255043.3.peg.2537"/>
<dbReference type="eggNOG" id="ENOG5033BBV">
    <property type="taxonomic scope" value="Bacteria"/>
</dbReference>
<dbReference type="HOGENOM" id="CLU_168222_1_1_6"/>
<evidence type="ECO:0008006" key="3">
    <source>
        <dbReference type="Google" id="ProtNLM"/>
    </source>
</evidence>
<dbReference type="EMBL" id="CP003989">
    <property type="protein sequence ID" value="AGA34157.1"/>
    <property type="molecule type" value="Genomic_DNA"/>
</dbReference>